<dbReference type="PANTHER" id="PTHR46018:SF2">
    <property type="entry name" value="ZINC PHOSPHODIESTERASE ELAC PROTEIN 1"/>
    <property type="match status" value="1"/>
</dbReference>
<evidence type="ECO:0000259" key="9">
    <source>
        <dbReference type="SMART" id="SM00849"/>
    </source>
</evidence>
<evidence type="ECO:0000256" key="3">
    <source>
        <dbReference type="ARBA" id="ARBA00022722"/>
    </source>
</evidence>
<evidence type="ECO:0000256" key="1">
    <source>
        <dbReference type="ARBA" id="ARBA00011738"/>
    </source>
</evidence>
<keyword evidence="6 8" id="KW-0378">Hydrolase</keyword>
<keyword evidence="4 8" id="KW-0479">Metal-binding</keyword>
<name>A0A7J3M4D2_ARCFL</name>
<comment type="catalytic activity">
    <reaction evidence="8">
        <text>Endonucleolytic cleavage of RNA, removing extra 3' nucleotides from tRNA precursor, generating 3' termini of tRNAs. A 3'-hydroxy group is left at the tRNA terminus and a 5'-phosphoryl group is left at the trailer molecule.</text>
        <dbReference type="EC" id="3.1.26.11"/>
    </reaction>
</comment>
<dbReference type="SMART" id="SM00849">
    <property type="entry name" value="Lactamase_B"/>
    <property type="match status" value="1"/>
</dbReference>
<dbReference type="PANTHER" id="PTHR46018">
    <property type="entry name" value="ZINC PHOSPHODIESTERASE ELAC PROTEIN 1"/>
    <property type="match status" value="1"/>
</dbReference>
<dbReference type="NCBIfam" id="TIGR02651">
    <property type="entry name" value="RNase_Z"/>
    <property type="match status" value="1"/>
</dbReference>
<feature type="binding site" evidence="8">
    <location>
        <position position="62"/>
    </location>
    <ligand>
        <name>Zn(2+)</name>
        <dbReference type="ChEBI" id="CHEBI:29105"/>
        <label>1</label>
        <note>catalytic</note>
    </ligand>
</feature>
<dbReference type="HAMAP" id="MF_01818">
    <property type="entry name" value="RNase_Z_BN"/>
    <property type="match status" value="1"/>
</dbReference>
<dbReference type="Pfam" id="PF23023">
    <property type="entry name" value="Anti-Pycsar_Apyc1"/>
    <property type="match status" value="1"/>
</dbReference>
<feature type="active site" description="Proton acceptor" evidence="8">
    <location>
        <position position="66"/>
    </location>
</feature>
<feature type="binding site" evidence="8">
    <location>
        <position position="67"/>
    </location>
    <ligand>
        <name>Zn(2+)</name>
        <dbReference type="ChEBI" id="CHEBI:29105"/>
        <label>2</label>
        <note>catalytic</note>
    </ligand>
</feature>
<dbReference type="GO" id="GO:0008270">
    <property type="term" value="F:zinc ion binding"/>
    <property type="evidence" value="ECO:0007669"/>
    <property type="project" value="UniProtKB-UniRule"/>
</dbReference>
<keyword evidence="7 8" id="KW-0862">Zinc</keyword>
<protein>
    <recommendedName>
        <fullName evidence="8">Ribonuclease Z</fullName>
        <shortName evidence="8">RNase Z</shortName>
        <ecNumber evidence="8">3.1.26.11</ecNumber>
    </recommendedName>
    <alternativeName>
        <fullName evidence="8">tRNA 3 endonuclease</fullName>
    </alternativeName>
    <alternativeName>
        <fullName evidence="8">tRNase Z</fullName>
    </alternativeName>
</protein>
<dbReference type="GO" id="GO:0042781">
    <property type="term" value="F:3'-tRNA processing endoribonuclease activity"/>
    <property type="evidence" value="ECO:0007669"/>
    <property type="project" value="UniProtKB-UniRule"/>
</dbReference>
<reference evidence="10" key="1">
    <citation type="journal article" date="2020" name="mSystems">
        <title>Genome- and Community-Level Interaction Insights into Carbon Utilization and Element Cycling Functions of Hydrothermarchaeota in Hydrothermal Sediment.</title>
        <authorList>
            <person name="Zhou Z."/>
            <person name="Liu Y."/>
            <person name="Xu W."/>
            <person name="Pan J."/>
            <person name="Luo Z.H."/>
            <person name="Li M."/>
        </authorList>
    </citation>
    <scope>NUCLEOTIDE SEQUENCE [LARGE SCALE GENOMIC DNA]</scope>
    <source>
        <strain evidence="10">SpSt-587</strain>
    </source>
</reference>
<feature type="binding site" evidence="8">
    <location>
        <position position="207"/>
    </location>
    <ligand>
        <name>Zn(2+)</name>
        <dbReference type="ChEBI" id="CHEBI:29105"/>
        <label>2</label>
        <note>catalytic</note>
    </ligand>
</feature>
<evidence type="ECO:0000256" key="5">
    <source>
        <dbReference type="ARBA" id="ARBA00022759"/>
    </source>
</evidence>
<feature type="binding site" evidence="8">
    <location>
        <position position="138"/>
    </location>
    <ligand>
        <name>Zn(2+)</name>
        <dbReference type="ChEBI" id="CHEBI:29105"/>
        <label>1</label>
        <note>catalytic</note>
    </ligand>
</feature>
<dbReference type="InterPro" id="IPR036866">
    <property type="entry name" value="RibonucZ/Hydroxyglut_hydro"/>
</dbReference>
<comment type="subunit">
    <text evidence="1 8">Homodimer.</text>
</comment>
<comment type="similarity">
    <text evidence="8">Belongs to the RNase Z family.</text>
</comment>
<feature type="binding site" evidence="8">
    <location>
        <position position="64"/>
    </location>
    <ligand>
        <name>Zn(2+)</name>
        <dbReference type="ChEBI" id="CHEBI:29105"/>
        <label>1</label>
        <note>catalytic</note>
    </ligand>
</feature>
<comment type="caution">
    <text evidence="10">The sequence shown here is derived from an EMBL/GenBank/DDBJ whole genome shotgun (WGS) entry which is preliminary data.</text>
</comment>
<dbReference type="InterPro" id="IPR013471">
    <property type="entry name" value="RNase_Z/BN"/>
</dbReference>
<accession>A0A7J3M4D2</accession>
<dbReference type="Gene3D" id="3.60.15.10">
    <property type="entry name" value="Ribonuclease Z/Hydroxyacylglutathione hydrolase-like"/>
    <property type="match status" value="1"/>
</dbReference>
<evidence type="ECO:0000256" key="2">
    <source>
        <dbReference type="ARBA" id="ARBA00022694"/>
    </source>
</evidence>
<proteinExistence type="inferred from homology"/>
<dbReference type="EMBL" id="DSYZ01000099">
    <property type="protein sequence ID" value="HGT83124.1"/>
    <property type="molecule type" value="Genomic_DNA"/>
</dbReference>
<evidence type="ECO:0000256" key="4">
    <source>
        <dbReference type="ARBA" id="ARBA00022723"/>
    </source>
</evidence>
<dbReference type="AlphaFoldDB" id="A0A7J3M4D2"/>
<dbReference type="Pfam" id="PF12706">
    <property type="entry name" value="Lactamase_B_2"/>
    <property type="match status" value="1"/>
</dbReference>
<evidence type="ECO:0000313" key="10">
    <source>
        <dbReference type="EMBL" id="HGT83124.1"/>
    </source>
</evidence>
<evidence type="ECO:0000256" key="7">
    <source>
        <dbReference type="ARBA" id="ARBA00022833"/>
    </source>
</evidence>
<keyword evidence="2 8" id="KW-0819">tRNA processing</keyword>
<dbReference type="EC" id="3.1.26.11" evidence="8"/>
<feature type="domain" description="Metallo-beta-lactamase" evidence="9">
    <location>
        <begin position="20"/>
        <end position="195"/>
    </location>
</feature>
<feature type="binding site" evidence="8">
    <location>
        <position position="207"/>
    </location>
    <ligand>
        <name>Zn(2+)</name>
        <dbReference type="ChEBI" id="CHEBI:29105"/>
        <label>1</label>
        <note>catalytic</note>
    </ligand>
</feature>
<comment type="function">
    <text evidence="8">Zinc phosphodiesterase, which displays some tRNA 3'-processing endonuclease activity. Probably involved in tRNA maturation, by removing a 3'-trailer from precursor tRNA.</text>
</comment>
<evidence type="ECO:0000256" key="8">
    <source>
        <dbReference type="HAMAP-Rule" id="MF_01818"/>
    </source>
</evidence>
<feature type="binding site" evidence="8">
    <location>
        <position position="265"/>
    </location>
    <ligand>
        <name>Zn(2+)</name>
        <dbReference type="ChEBI" id="CHEBI:29105"/>
        <label>2</label>
        <note>catalytic</note>
    </ligand>
</feature>
<dbReference type="SUPFAM" id="SSF56281">
    <property type="entry name" value="Metallo-hydrolase/oxidoreductase"/>
    <property type="match status" value="1"/>
</dbReference>
<keyword evidence="3 8" id="KW-0540">Nuclease</keyword>
<gene>
    <name evidence="8 10" type="primary">rnz</name>
    <name evidence="10" type="ORF">ENT52_05300</name>
</gene>
<organism evidence="10">
    <name type="scientific">Archaeoglobus fulgidus</name>
    <dbReference type="NCBI Taxonomy" id="2234"/>
    <lineage>
        <taxon>Archaea</taxon>
        <taxon>Methanobacteriati</taxon>
        <taxon>Methanobacteriota</taxon>
        <taxon>Archaeoglobi</taxon>
        <taxon>Archaeoglobales</taxon>
        <taxon>Archaeoglobaceae</taxon>
        <taxon>Archaeoglobus</taxon>
    </lineage>
</organism>
<dbReference type="InterPro" id="IPR001279">
    <property type="entry name" value="Metallo-B-lactamas"/>
</dbReference>
<feature type="binding site" evidence="8">
    <location>
        <position position="66"/>
    </location>
    <ligand>
        <name>Zn(2+)</name>
        <dbReference type="ChEBI" id="CHEBI:29105"/>
        <label>2</label>
        <note>catalytic</note>
    </ligand>
</feature>
<sequence length="300" mass="34054">MLFRVVFLGTAGAVPSSERNTSAIFVQYSKHRFLFDCGEGTQRQMITAKLGFRNLDHIFITHMHTDHFIGIFGLIETLSLNGRKKEINFYTPKPEVLKALFEIFGYENLEFDLKVHKASDGDEVRFENLRVLAFKTEHIVQSVGYALIEEDTRKFDREKAEKLGIPPGPLYAKLKKGEAVLWKDKLITPDMVLGEVKKGRKVVYTGDTRPCERIVEIAKNADLLIHDASFSEELKSWAIESGHSTAKEAGEVAKKANVKKLILTHISARFSKNPDTLLREAKEVFENVEVAKDFLNVEIK</sequence>
<keyword evidence="5 8" id="KW-0255">Endonuclease</keyword>
<evidence type="ECO:0000256" key="6">
    <source>
        <dbReference type="ARBA" id="ARBA00022801"/>
    </source>
</evidence>
<dbReference type="CDD" id="cd07717">
    <property type="entry name" value="RNaseZ_ZiPD-like_MBL-fold"/>
    <property type="match status" value="1"/>
</dbReference>
<comment type="cofactor">
    <cofactor evidence="8">
        <name>Zn(2+)</name>
        <dbReference type="ChEBI" id="CHEBI:29105"/>
    </cofactor>
    <text evidence="8">Binds 2 Zn(2+) ions.</text>
</comment>
<dbReference type="NCBIfam" id="NF000801">
    <property type="entry name" value="PRK00055.1-3"/>
    <property type="match status" value="1"/>
</dbReference>